<feature type="region of interest" description="Disordered" evidence="1">
    <location>
        <begin position="1"/>
        <end position="154"/>
    </location>
</feature>
<feature type="compositionally biased region" description="Basic residues" evidence="1">
    <location>
        <begin position="70"/>
        <end position="81"/>
    </location>
</feature>
<dbReference type="AlphaFoldDB" id="A0A5J4RAC5"/>
<gene>
    <name evidence="2" type="ORF">EZS28_053583</name>
</gene>
<feature type="compositionally biased region" description="Low complexity" evidence="1">
    <location>
        <begin position="121"/>
        <end position="132"/>
    </location>
</feature>
<dbReference type="EMBL" id="SNRW01043014">
    <property type="protein sequence ID" value="KAA6329663.1"/>
    <property type="molecule type" value="Genomic_DNA"/>
</dbReference>
<evidence type="ECO:0000313" key="2">
    <source>
        <dbReference type="EMBL" id="KAA6329663.1"/>
    </source>
</evidence>
<evidence type="ECO:0000313" key="3">
    <source>
        <dbReference type="Proteomes" id="UP000324800"/>
    </source>
</evidence>
<feature type="compositionally biased region" description="Polar residues" evidence="1">
    <location>
        <begin position="1"/>
        <end position="13"/>
    </location>
</feature>
<feature type="compositionally biased region" description="Polar residues" evidence="1">
    <location>
        <begin position="133"/>
        <end position="154"/>
    </location>
</feature>
<comment type="caution">
    <text evidence="2">The sequence shown here is derived from an EMBL/GenBank/DDBJ whole genome shotgun (WGS) entry which is preliminary data.</text>
</comment>
<proteinExistence type="predicted"/>
<accession>A0A5J4RAC5</accession>
<dbReference type="Proteomes" id="UP000324800">
    <property type="component" value="Unassembled WGS sequence"/>
</dbReference>
<reference evidence="2 3" key="1">
    <citation type="submission" date="2019-03" db="EMBL/GenBank/DDBJ databases">
        <title>Single cell metagenomics reveals metabolic interactions within the superorganism composed of flagellate Streblomastix strix and complex community of Bacteroidetes bacteria on its surface.</title>
        <authorList>
            <person name="Treitli S.C."/>
            <person name="Kolisko M."/>
            <person name="Husnik F."/>
            <person name="Keeling P."/>
            <person name="Hampl V."/>
        </authorList>
    </citation>
    <scope>NUCLEOTIDE SEQUENCE [LARGE SCALE GENOMIC DNA]</scope>
    <source>
        <strain evidence="2">ST1C</strain>
    </source>
</reference>
<feature type="compositionally biased region" description="Basic residues" evidence="1">
    <location>
        <begin position="54"/>
        <end position="63"/>
    </location>
</feature>
<protein>
    <submittedName>
        <fullName evidence="2">Uncharacterized protein</fullName>
    </submittedName>
</protein>
<name>A0A5J4RAC5_9EUKA</name>
<sequence length="154" mass="16967">MTGPQVMSASSLPPHSPKGAFSDVHGEATFTSLPPLTQEIEQNETKEDSNSKATKQHHTHERQHRGSHDMKKHHRHVHHSRSQKEKTIKQEITKENGSSPQAHTSSSEGDSKQTHSTNLRSSTSPQSTSPTSGGNRNIIQRNNSLAKIIQVESS</sequence>
<organism evidence="2 3">
    <name type="scientific">Streblomastix strix</name>
    <dbReference type="NCBI Taxonomy" id="222440"/>
    <lineage>
        <taxon>Eukaryota</taxon>
        <taxon>Metamonada</taxon>
        <taxon>Preaxostyla</taxon>
        <taxon>Oxymonadida</taxon>
        <taxon>Streblomastigidae</taxon>
        <taxon>Streblomastix</taxon>
    </lineage>
</organism>
<feature type="compositionally biased region" description="Polar residues" evidence="1">
    <location>
        <begin position="96"/>
        <end position="120"/>
    </location>
</feature>
<feature type="non-terminal residue" evidence="2">
    <location>
        <position position="154"/>
    </location>
</feature>
<feature type="compositionally biased region" description="Basic and acidic residues" evidence="1">
    <location>
        <begin position="82"/>
        <end position="94"/>
    </location>
</feature>
<evidence type="ECO:0000256" key="1">
    <source>
        <dbReference type="SAM" id="MobiDB-lite"/>
    </source>
</evidence>